<keyword evidence="13 20" id="KW-1133">Transmembrane helix</keyword>
<dbReference type="RefSeq" id="WP_230079915.1">
    <property type="nucleotide sequence ID" value="NZ_QBKA01000002.1"/>
</dbReference>
<keyword evidence="14" id="KW-0443">Lipid metabolism</keyword>
<sequence length="279" mass="29567">MVDADGPEAPEPQSSVPDAPATHGEPAMALRRRDRFRNRARKYVHLPLWMKTSDLPVRTASAVVMVAVATLQLYLGGPALKAFLWLVAAICFFELLRLVGRAAETLPTKVAGMAAGAAYIALAGLMLTGMNARLLIAVIVAVAFVDIFAYFFGRTIGGPKIAPRISPSKTWAGLLGGVVGATLWLYIASTLFTGRHANPGKIDLSVFFGDTPAVVLPIVGAAIAVLAQAGDFFESWLKRRANMKDSSTLIPGHGGVFDRVDGLLPVSIVAGLLFGSSPW</sequence>
<evidence type="ECO:0000256" key="19">
    <source>
        <dbReference type="SAM" id="MobiDB-lite"/>
    </source>
</evidence>
<feature type="transmembrane region" description="Helical" evidence="20">
    <location>
        <begin position="214"/>
        <end position="233"/>
    </location>
</feature>
<proteinExistence type="inferred from homology"/>
<evidence type="ECO:0000256" key="10">
    <source>
        <dbReference type="ARBA" id="ARBA00022679"/>
    </source>
</evidence>
<dbReference type="GO" id="GO:0004605">
    <property type="term" value="F:phosphatidate cytidylyltransferase activity"/>
    <property type="evidence" value="ECO:0007669"/>
    <property type="project" value="UniProtKB-EC"/>
</dbReference>
<feature type="transmembrane region" description="Helical" evidence="20">
    <location>
        <begin position="55"/>
        <end position="76"/>
    </location>
</feature>
<evidence type="ECO:0000256" key="17">
    <source>
        <dbReference type="ARBA" id="ARBA00023264"/>
    </source>
</evidence>
<organism evidence="21 22">
    <name type="scientific">Alteripontixanthobacter maritimus</name>
    <dbReference type="NCBI Taxonomy" id="2161824"/>
    <lineage>
        <taxon>Bacteria</taxon>
        <taxon>Pseudomonadati</taxon>
        <taxon>Pseudomonadota</taxon>
        <taxon>Alphaproteobacteria</taxon>
        <taxon>Sphingomonadales</taxon>
        <taxon>Erythrobacteraceae</taxon>
        <taxon>Alteripontixanthobacter</taxon>
    </lineage>
</organism>
<gene>
    <name evidence="21" type="primary">cds1</name>
    <name evidence="21" type="ORF">HME9302_01541</name>
</gene>
<evidence type="ECO:0000256" key="4">
    <source>
        <dbReference type="ARBA" id="ARBA00005189"/>
    </source>
</evidence>
<keyword evidence="8" id="KW-1003">Cell membrane</keyword>
<comment type="caution">
    <text evidence="21">The sequence shown here is derived from an EMBL/GenBank/DDBJ whole genome shotgun (WGS) entry which is preliminary data.</text>
</comment>
<evidence type="ECO:0000313" key="22">
    <source>
        <dbReference type="Proteomes" id="UP000253727"/>
    </source>
</evidence>
<protein>
    <recommendedName>
        <fullName evidence="7 18">Phosphatidate cytidylyltransferase</fullName>
        <ecNumber evidence="6 18">2.7.7.41</ecNumber>
    </recommendedName>
</protein>
<evidence type="ECO:0000256" key="12">
    <source>
        <dbReference type="ARBA" id="ARBA00022695"/>
    </source>
</evidence>
<evidence type="ECO:0000256" key="8">
    <source>
        <dbReference type="ARBA" id="ARBA00022475"/>
    </source>
</evidence>
<feature type="transmembrane region" description="Helical" evidence="20">
    <location>
        <begin position="134"/>
        <end position="153"/>
    </location>
</feature>
<evidence type="ECO:0000256" key="18">
    <source>
        <dbReference type="RuleBase" id="RU003938"/>
    </source>
</evidence>
<comment type="pathway">
    <text evidence="3 18">Phospholipid metabolism; CDP-diacylglycerol biosynthesis; CDP-diacylglycerol from sn-glycerol 3-phosphate: step 3/3.</text>
</comment>
<evidence type="ECO:0000256" key="16">
    <source>
        <dbReference type="ARBA" id="ARBA00023209"/>
    </source>
</evidence>
<keyword evidence="9" id="KW-0444">Lipid biosynthesis</keyword>
<dbReference type="Pfam" id="PF01148">
    <property type="entry name" value="CTP_transf_1"/>
    <property type="match status" value="1"/>
</dbReference>
<keyword evidence="17" id="KW-1208">Phospholipid metabolism</keyword>
<keyword evidence="12 18" id="KW-0548">Nucleotidyltransferase</keyword>
<evidence type="ECO:0000256" key="2">
    <source>
        <dbReference type="ARBA" id="ARBA00004651"/>
    </source>
</evidence>
<dbReference type="GO" id="GO:0016024">
    <property type="term" value="P:CDP-diacylglycerol biosynthetic process"/>
    <property type="evidence" value="ECO:0007669"/>
    <property type="project" value="UniProtKB-UniPathway"/>
</dbReference>
<evidence type="ECO:0000256" key="6">
    <source>
        <dbReference type="ARBA" id="ARBA00012487"/>
    </source>
</evidence>
<dbReference type="PROSITE" id="PS01315">
    <property type="entry name" value="CDS"/>
    <property type="match status" value="1"/>
</dbReference>
<comment type="catalytic activity">
    <reaction evidence="1 18">
        <text>a 1,2-diacyl-sn-glycero-3-phosphate + CTP + H(+) = a CDP-1,2-diacyl-sn-glycerol + diphosphate</text>
        <dbReference type="Rhea" id="RHEA:16229"/>
        <dbReference type="ChEBI" id="CHEBI:15378"/>
        <dbReference type="ChEBI" id="CHEBI:33019"/>
        <dbReference type="ChEBI" id="CHEBI:37563"/>
        <dbReference type="ChEBI" id="CHEBI:58332"/>
        <dbReference type="ChEBI" id="CHEBI:58608"/>
        <dbReference type="EC" id="2.7.7.41"/>
    </reaction>
</comment>
<evidence type="ECO:0000256" key="11">
    <source>
        <dbReference type="ARBA" id="ARBA00022692"/>
    </source>
</evidence>
<evidence type="ECO:0000256" key="3">
    <source>
        <dbReference type="ARBA" id="ARBA00005119"/>
    </source>
</evidence>
<evidence type="ECO:0000256" key="15">
    <source>
        <dbReference type="ARBA" id="ARBA00023136"/>
    </source>
</evidence>
<comment type="subcellular location">
    <subcellularLocation>
        <location evidence="2">Cell membrane</location>
        <topology evidence="2">Multi-pass membrane protein</topology>
    </subcellularLocation>
</comment>
<keyword evidence="16" id="KW-0594">Phospholipid biosynthesis</keyword>
<evidence type="ECO:0000256" key="7">
    <source>
        <dbReference type="ARBA" id="ARBA00019373"/>
    </source>
</evidence>
<evidence type="ECO:0000256" key="1">
    <source>
        <dbReference type="ARBA" id="ARBA00001698"/>
    </source>
</evidence>
<comment type="pathway">
    <text evidence="4">Lipid metabolism.</text>
</comment>
<dbReference type="UniPathway" id="UPA00557">
    <property type="reaction ID" value="UER00614"/>
</dbReference>
<feature type="transmembrane region" description="Helical" evidence="20">
    <location>
        <begin position="111"/>
        <end position="128"/>
    </location>
</feature>
<reference evidence="21 22" key="1">
    <citation type="submission" date="2018-04" db="EMBL/GenBank/DDBJ databases">
        <title>Altererythrobacter sp. HME9302 genome sequencing and assembly.</title>
        <authorList>
            <person name="Kang H."/>
            <person name="Kim H."/>
            <person name="Joh K."/>
        </authorList>
    </citation>
    <scope>NUCLEOTIDE SEQUENCE [LARGE SCALE GENOMIC DNA]</scope>
    <source>
        <strain evidence="21 22">HME9302</strain>
    </source>
</reference>
<dbReference type="GO" id="GO:0005886">
    <property type="term" value="C:plasma membrane"/>
    <property type="evidence" value="ECO:0007669"/>
    <property type="project" value="UniProtKB-SubCell"/>
</dbReference>
<dbReference type="InterPro" id="IPR000374">
    <property type="entry name" value="PC_trans"/>
</dbReference>
<dbReference type="Proteomes" id="UP000253727">
    <property type="component" value="Unassembled WGS sequence"/>
</dbReference>
<evidence type="ECO:0000256" key="14">
    <source>
        <dbReference type="ARBA" id="ARBA00023098"/>
    </source>
</evidence>
<feature type="transmembrane region" description="Helical" evidence="20">
    <location>
        <begin position="174"/>
        <end position="194"/>
    </location>
</feature>
<keyword evidence="11 18" id="KW-0812">Transmembrane</keyword>
<feature type="region of interest" description="Disordered" evidence="19">
    <location>
        <begin position="1"/>
        <end position="30"/>
    </location>
</feature>
<keyword evidence="10 18" id="KW-0808">Transferase</keyword>
<dbReference type="PANTHER" id="PTHR46382">
    <property type="entry name" value="PHOSPHATIDATE CYTIDYLYLTRANSFERASE"/>
    <property type="match status" value="1"/>
</dbReference>
<evidence type="ECO:0000256" key="13">
    <source>
        <dbReference type="ARBA" id="ARBA00022989"/>
    </source>
</evidence>
<comment type="similarity">
    <text evidence="5 18">Belongs to the CDS family.</text>
</comment>
<keyword evidence="22" id="KW-1185">Reference proteome</keyword>
<name>A0A369QDH8_9SPHN</name>
<dbReference type="AlphaFoldDB" id="A0A369QDH8"/>
<evidence type="ECO:0000256" key="9">
    <source>
        <dbReference type="ARBA" id="ARBA00022516"/>
    </source>
</evidence>
<dbReference type="PANTHER" id="PTHR46382:SF1">
    <property type="entry name" value="PHOSPHATIDATE CYTIDYLYLTRANSFERASE"/>
    <property type="match status" value="1"/>
</dbReference>
<feature type="transmembrane region" description="Helical" evidence="20">
    <location>
        <begin position="82"/>
        <end position="99"/>
    </location>
</feature>
<evidence type="ECO:0000313" key="21">
    <source>
        <dbReference type="EMBL" id="RDC60338.1"/>
    </source>
</evidence>
<keyword evidence="15 20" id="KW-0472">Membrane</keyword>
<accession>A0A369QDH8</accession>
<dbReference type="EC" id="2.7.7.41" evidence="6 18"/>
<evidence type="ECO:0000256" key="20">
    <source>
        <dbReference type="SAM" id="Phobius"/>
    </source>
</evidence>
<dbReference type="EMBL" id="QBKA01000002">
    <property type="protein sequence ID" value="RDC60338.1"/>
    <property type="molecule type" value="Genomic_DNA"/>
</dbReference>
<evidence type="ECO:0000256" key="5">
    <source>
        <dbReference type="ARBA" id="ARBA00010185"/>
    </source>
</evidence>